<evidence type="ECO:0000256" key="1">
    <source>
        <dbReference type="SAM" id="SignalP"/>
    </source>
</evidence>
<proteinExistence type="predicted"/>
<evidence type="ECO:0000313" key="2">
    <source>
        <dbReference type="EMBL" id="ELP85736.1"/>
    </source>
</evidence>
<gene>
    <name evidence="2" type="ORF">EIN_012630</name>
</gene>
<accession>L7FKM5</accession>
<sequence>MFIFFLLSLTIAADTYAIDILDGYFMVYAVGKCYATDLTDTAKKYQKGLRIRLLNINCTMLQHVRASCTDDTKASPEYYFTSFGCINIDNNHFIPNFDGKNVYNTYYTDEKCTTLDADPYTTHPVGTCFDSDKTKIIYTANNLYKRDLEDRFEIYIEGKCYMDFINSDGHKYDMVKSDGLMYQDDSCQLVHDSTVAATGDGFKVTKVSTLPEYYYMDRFFGKLDCNDKANFDEPLSVDWYHTKLATCNSK</sequence>
<organism evidence="2 3">
    <name type="scientific">Entamoeba invadens IP1</name>
    <dbReference type="NCBI Taxonomy" id="370355"/>
    <lineage>
        <taxon>Eukaryota</taxon>
        <taxon>Amoebozoa</taxon>
        <taxon>Evosea</taxon>
        <taxon>Archamoebae</taxon>
        <taxon>Mastigamoebida</taxon>
        <taxon>Entamoebidae</taxon>
        <taxon>Entamoeba</taxon>
    </lineage>
</organism>
<protein>
    <submittedName>
        <fullName evidence="2">Uncharacterized protein</fullName>
    </submittedName>
</protein>
<name>L7FKM5_ENTIV</name>
<dbReference type="VEuPathDB" id="AmoebaDB:EIN_012630"/>
<keyword evidence="3" id="KW-1185">Reference proteome</keyword>
<keyword evidence="1" id="KW-0732">Signal</keyword>
<dbReference type="AlphaFoldDB" id="L7FKM5"/>
<dbReference type="KEGG" id="eiv:EIN_012630"/>
<feature type="chain" id="PRO_5003973763" evidence="1">
    <location>
        <begin position="18"/>
        <end position="250"/>
    </location>
</feature>
<dbReference type="RefSeq" id="XP_004185082.1">
    <property type="nucleotide sequence ID" value="XM_004185034.1"/>
</dbReference>
<dbReference type="GeneID" id="14884707"/>
<evidence type="ECO:0000313" key="3">
    <source>
        <dbReference type="Proteomes" id="UP000014680"/>
    </source>
</evidence>
<reference evidence="2 3" key="1">
    <citation type="submission" date="2012-10" db="EMBL/GenBank/DDBJ databases">
        <authorList>
            <person name="Zafar N."/>
            <person name="Inman J."/>
            <person name="Hall N."/>
            <person name="Lorenzi H."/>
            <person name="Caler E."/>
        </authorList>
    </citation>
    <scope>NUCLEOTIDE SEQUENCE [LARGE SCALE GENOMIC DNA]</scope>
    <source>
        <strain evidence="2 3">IP1</strain>
    </source>
</reference>
<dbReference type="Proteomes" id="UP000014680">
    <property type="component" value="Unassembled WGS sequence"/>
</dbReference>
<dbReference type="EMBL" id="KB207033">
    <property type="protein sequence ID" value="ELP85736.1"/>
    <property type="molecule type" value="Genomic_DNA"/>
</dbReference>
<feature type="signal peptide" evidence="1">
    <location>
        <begin position="1"/>
        <end position="17"/>
    </location>
</feature>